<feature type="transmembrane region" description="Helical" evidence="1">
    <location>
        <begin position="144"/>
        <end position="170"/>
    </location>
</feature>
<feature type="transmembrane region" description="Helical" evidence="1">
    <location>
        <begin position="218"/>
        <end position="235"/>
    </location>
</feature>
<accession>X6NK78</accession>
<feature type="transmembrane region" description="Helical" evidence="1">
    <location>
        <begin position="182"/>
        <end position="206"/>
    </location>
</feature>
<keyword evidence="1" id="KW-1133">Transmembrane helix</keyword>
<organism evidence="2 3">
    <name type="scientific">Reticulomyxa filosa</name>
    <dbReference type="NCBI Taxonomy" id="46433"/>
    <lineage>
        <taxon>Eukaryota</taxon>
        <taxon>Sar</taxon>
        <taxon>Rhizaria</taxon>
        <taxon>Retaria</taxon>
        <taxon>Foraminifera</taxon>
        <taxon>Monothalamids</taxon>
        <taxon>Reticulomyxidae</taxon>
        <taxon>Reticulomyxa</taxon>
    </lineage>
</organism>
<feature type="transmembrane region" description="Helical" evidence="1">
    <location>
        <begin position="255"/>
        <end position="279"/>
    </location>
</feature>
<proteinExistence type="predicted"/>
<reference evidence="2 3" key="1">
    <citation type="journal article" date="2013" name="Curr. Biol.">
        <title>The Genome of the Foraminiferan Reticulomyxa filosa.</title>
        <authorList>
            <person name="Glockner G."/>
            <person name="Hulsmann N."/>
            <person name="Schleicher M."/>
            <person name="Noegel A.A."/>
            <person name="Eichinger L."/>
            <person name="Gallinger C."/>
            <person name="Pawlowski J."/>
            <person name="Sierra R."/>
            <person name="Euteneuer U."/>
            <person name="Pillet L."/>
            <person name="Moustafa A."/>
            <person name="Platzer M."/>
            <person name="Groth M."/>
            <person name="Szafranski K."/>
            <person name="Schliwa M."/>
        </authorList>
    </citation>
    <scope>NUCLEOTIDE SEQUENCE [LARGE SCALE GENOMIC DNA]</scope>
</reference>
<dbReference type="AlphaFoldDB" id="X6NK78"/>
<dbReference type="EMBL" id="ASPP01007681">
    <property type="protein sequence ID" value="ETO26725.1"/>
    <property type="molecule type" value="Genomic_DNA"/>
</dbReference>
<keyword evidence="3" id="KW-1185">Reference proteome</keyword>
<sequence length="280" mass="31867">MKENEQCLKQSKEENQSFSSQIIKAILLFTNQLKAFPLQKQIKTRYGQIKAKKMFLNAQKLDFHSNSGFVAALAFNLLCGVYCLWLSYVVWRNLWAVTRERVGSEMTSEIQMSSQKSTTEMSVSISATEKIVRRSPTIDLRIKWIATLYVFGCALACIGSVCEPLIYALVDSPGQACSHGLYIVFLRVFIDGLFYSFYLIRTVVLLQGSVLEVPKYRQYFLAVAPVITFGCVLFAHNLRLQLRSCDTTGPAEMSIIAATIIIHLFWNITLFSFLVYHVYK</sequence>
<gene>
    <name evidence="2" type="ORF">RFI_10409</name>
</gene>
<evidence type="ECO:0000256" key="1">
    <source>
        <dbReference type="SAM" id="Phobius"/>
    </source>
</evidence>
<keyword evidence="1" id="KW-0472">Membrane</keyword>
<keyword evidence="1" id="KW-0812">Transmembrane</keyword>
<evidence type="ECO:0000313" key="3">
    <source>
        <dbReference type="Proteomes" id="UP000023152"/>
    </source>
</evidence>
<dbReference type="Proteomes" id="UP000023152">
    <property type="component" value="Unassembled WGS sequence"/>
</dbReference>
<feature type="transmembrane region" description="Helical" evidence="1">
    <location>
        <begin position="69"/>
        <end position="91"/>
    </location>
</feature>
<name>X6NK78_RETFI</name>
<protein>
    <submittedName>
        <fullName evidence="2">Uncharacterized protein</fullName>
    </submittedName>
</protein>
<feature type="non-terminal residue" evidence="2">
    <location>
        <position position="280"/>
    </location>
</feature>
<evidence type="ECO:0000313" key="2">
    <source>
        <dbReference type="EMBL" id="ETO26725.1"/>
    </source>
</evidence>
<comment type="caution">
    <text evidence="2">The sequence shown here is derived from an EMBL/GenBank/DDBJ whole genome shotgun (WGS) entry which is preliminary data.</text>
</comment>